<dbReference type="RefSeq" id="WP_380599124.1">
    <property type="nucleotide sequence ID" value="NZ_JBHSDU010000003.1"/>
</dbReference>
<keyword evidence="3 6" id="KW-0489">Methyltransferase</keyword>
<dbReference type="SUPFAM" id="SSF53790">
    <property type="entry name" value="Tetrapyrrole methylase"/>
    <property type="match status" value="1"/>
</dbReference>
<protein>
    <recommendedName>
        <fullName evidence="6">Ribosomal RNA small subunit methyltransferase I</fullName>
        <ecNumber evidence="6">2.1.1.198</ecNumber>
    </recommendedName>
    <alternativeName>
        <fullName evidence="6">16S rRNA 2'-O-ribose C1402 methyltransferase</fullName>
    </alternativeName>
    <alternativeName>
        <fullName evidence="6">rRNA (cytidine-2'-O-)-methyltransferase RsmI</fullName>
    </alternativeName>
</protein>
<evidence type="ECO:0000259" key="8">
    <source>
        <dbReference type="PROSITE" id="PS50975"/>
    </source>
</evidence>
<evidence type="ECO:0000256" key="1">
    <source>
        <dbReference type="ARBA" id="ARBA00022490"/>
    </source>
</evidence>
<dbReference type="PROSITE" id="PS50975">
    <property type="entry name" value="ATP_GRASP"/>
    <property type="match status" value="1"/>
</dbReference>
<dbReference type="CDD" id="cd11648">
    <property type="entry name" value="RsmI"/>
    <property type="match status" value="1"/>
</dbReference>
<keyword evidence="1 6" id="KW-0963">Cytoplasm</keyword>
<sequence>MSGSGFVASGFSTEIAAGTLYVVATPIGNLGDLSARAREVLSGVQLIAAEDTRHTRQLLQAFGIDTALTSLHEHNEMQKSETLITRLLAGESIALVSDAGTPLISDPGFDLVATARARGVSIVVVPGPCAAIAALSIAGLPTDRFAFEGFLPAKNAARVSRLRALASEARTMIFYEAPHRLLEVLRDMAAELGGERSASVSRELTKRFETTYTGTLAQLSEIAEKNADMSRGEIVIVVSGNPAETSTAQSLNADQLLRALLDELSPSQAAKVAAKLSGEKRGDLYARAMQLSGGKRDE</sequence>
<dbReference type="InterPro" id="IPR014777">
    <property type="entry name" value="4pyrrole_Mease_sub1"/>
</dbReference>
<dbReference type="EC" id="2.1.1.198" evidence="6"/>
<comment type="subcellular location">
    <subcellularLocation>
        <location evidence="6">Cytoplasm</location>
    </subcellularLocation>
</comment>
<dbReference type="GO" id="GO:0032259">
    <property type="term" value="P:methylation"/>
    <property type="evidence" value="ECO:0007669"/>
    <property type="project" value="UniProtKB-KW"/>
</dbReference>
<comment type="catalytic activity">
    <reaction evidence="6">
        <text>cytidine(1402) in 16S rRNA + S-adenosyl-L-methionine = 2'-O-methylcytidine(1402) in 16S rRNA + S-adenosyl-L-homocysteine + H(+)</text>
        <dbReference type="Rhea" id="RHEA:42924"/>
        <dbReference type="Rhea" id="RHEA-COMP:10285"/>
        <dbReference type="Rhea" id="RHEA-COMP:10286"/>
        <dbReference type="ChEBI" id="CHEBI:15378"/>
        <dbReference type="ChEBI" id="CHEBI:57856"/>
        <dbReference type="ChEBI" id="CHEBI:59789"/>
        <dbReference type="ChEBI" id="CHEBI:74495"/>
        <dbReference type="ChEBI" id="CHEBI:82748"/>
        <dbReference type="EC" id="2.1.1.198"/>
    </reaction>
</comment>
<dbReference type="PIRSF" id="PIRSF005917">
    <property type="entry name" value="MTase_YraL"/>
    <property type="match status" value="1"/>
</dbReference>
<dbReference type="Pfam" id="PF23016">
    <property type="entry name" value="RsmI_C"/>
    <property type="match status" value="1"/>
</dbReference>
<organism evidence="9 10">
    <name type="scientific">Steroidobacter flavus</name>
    <dbReference type="NCBI Taxonomy" id="1842136"/>
    <lineage>
        <taxon>Bacteria</taxon>
        <taxon>Pseudomonadati</taxon>
        <taxon>Pseudomonadota</taxon>
        <taxon>Gammaproteobacteria</taxon>
        <taxon>Steroidobacterales</taxon>
        <taxon>Steroidobacteraceae</taxon>
        <taxon>Steroidobacter</taxon>
    </lineage>
</organism>
<dbReference type="GO" id="GO:0008168">
    <property type="term" value="F:methyltransferase activity"/>
    <property type="evidence" value="ECO:0007669"/>
    <property type="project" value="UniProtKB-KW"/>
</dbReference>
<reference evidence="10" key="1">
    <citation type="journal article" date="2019" name="Int. J. Syst. Evol. Microbiol.">
        <title>The Global Catalogue of Microorganisms (GCM) 10K type strain sequencing project: providing services to taxonomists for standard genome sequencing and annotation.</title>
        <authorList>
            <consortium name="The Broad Institute Genomics Platform"/>
            <consortium name="The Broad Institute Genome Sequencing Center for Infectious Disease"/>
            <person name="Wu L."/>
            <person name="Ma J."/>
        </authorList>
    </citation>
    <scope>NUCLEOTIDE SEQUENCE [LARGE SCALE GENOMIC DNA]</scope>
    <source>
        <strain evidence="10">CGMCC 1.10759</strain>
    </source>
</reference>
<dbReference type="InterPro" id="IPR011761">
    <property type="entry name" value="ATP-grasp"/>
</dbReference>
<evidence type="ECO:0000256" key="2">
    <source>
        <dbReference type="ARBA" id="ARBA00022552"/>
    </source>
</evidence>
<dbReference type="Gene3D" id="3.30.950.10">
    <property type="entry name" value="Methyltransferase, Cobalt-precorrin-4 Transmethylase, Domain 2"/>
    <property type="match status" value="1"/>
</dbReference>
<keyword evidence="4 6" id="KW-0808">Transferase</keyword>
<dbReference type="PROSITE" id="PS01296">
    <property type="entry name" value="RSMI"/>
    <property type="match status" value="1"/>
</dbReference>
<dbReference type="InterPro" id="IPR008189">
    <property type="entry name" value="rRNA_ssu_MeTfrase_I"/>
</dbReference>
<evidence type="ECO:0000313" key="9">
    <source>
        <dbReference type="EMBL" id="MFC4311091.1"/>
    </source>
</evidence>
<evidence type="ECO:0000256" key="7">
    <source>
        <dbReference type="PROSITE-ProRule" id="PRU00409"/>
    </source>
</evidence>
<dbReference type="PANTHER" id="PTHR46111:SF1">
    <property type="entry name" value="RIBOSOMAL RNA SMALL SUBUNIT METHYLTRANSFERASE I"/>
    <property type="match status" value="1"/>
</dbReference>
<dbReference type="EMBL" id="JBHSDU010000003">
    <property type="protein sequence ID" value="MFC4311091.1"/>
    <property type="molecule type" value="Genomic_DNA"/>
</dbReference>
<dbReference type="Pfam" id="PF00590">
    <property type="entry name" value="TP_methylase"/>
    <property type="match status" value="1"/>
</dbReference>
<dbReference type="InterPro" id="IPR035996">
    <property type="entry name" value="4pyrrol_Methylase_sf"/>
</dbReference>
<dbReference type="NCBIfam" id="TIGR00096">
    <property type="entry name" value="16S rRNA (cytidine(1402)-2'-O)-methyltransferase"/>
    <property type="match status" value="1"/>
</dbReference>
<keyword evidence="2 6" id="KW-0698">rRNA processing</keyword>
<comment type="caution">
    <text evidence="9">The sequence shown here is derived from an EMBL/GenBank/DDBJ whole genome shotgun (WGS) entry which is preliminary data.</text>
</comment>
<dbReference type="Proteomes" id="UP001595904">
    <property type="component" value="Unassembled WGS sequence"/>
</dbReference>
<evidence type="ECO:0000256" key="4">
    <source>
        <dbReference type="ARBA" id="ARBA00022679"/>
    </source>
</evidence>
<comment type="function">
    <text evidence="6">Catalyzes the 2'-O-methylation of the ribose of cytidine 1402 (C1402) in 16S rRNA.</text>
</comment>
<dbReference type="Gene3D" id="3.40.1010.10">
    <property type="entry name" value="Cobalt-precorrin-4 Transmethylase, Domain 1"/>
    <property type="match status" value="1"/>
</dbReference>
<dbReference type="InterPro" id="IPR000878">
    <property type="entry name" value="4pyrrol_Mease"/>
</dbReference>
<keyword evidence="5 6" id="KW-0949">S-adenosyl-L-methionine</keyword>
<evidence type="ECO:0000256" key="6">
    <source>
        <dbReference type="HAMAP-Rule" id="MF_01877"/>
    </source>
</evidence>
<keyword evidence="7" id="KW-0067">ATP-binding</keyword>
<accession>A0ABV8SUB8</accession>
<evidence type="ECO:0000313" key="10">
    <source>
        <dbReference type="Proteomes" id="UP001595904"/>
    </source>
</evidence>
<feature type="domain" description="ATP-grasp" evidence="8">
    <location>
        <begin position="56"/>
        <end position="290"/>
    </location>
</feature>
<dbReference type="InterPro" id="IPR014776">
    <property type="entry name" value="4pyrrole_Mease_sub2"/>
</dbReference>
<comment type="similarity">
    <text evidence="6">Belongs to the methyltransferase superfamily. RsmI family.</text>
</comment>
<evidence type="ECO:0000256" key="5">
    <source>
        <dbReference type="ARBA" id="ARBA00022691"/>
    </source>
</evidence>
<dbReference type="InterPro" id="IPR018063">
    <property type="entry name" value="SAM_MeTrfase_RsmI_CS"/>
</dbReference>
<gene>
    <name evidence="6 9" type="primary">rsmI</name>
    <name evidence="9" type="ORF">ACFPN2_18480</name>
</gene>
<proteinExistence type="inferred from homology"/>
<keyword evidence="10" id="KW-1185">Reference proteome</keyword>
<keyword evidence="7" id="KW-0547">Nucleotide-binding</keyword>
<name>A0ABV8SUB8_9GAMM</name>
<dbReference type="InterPro" id="IPR053910">
    <property type="entry name" value="RsmI_HTH"/>
</dbReference>
<dbReference type="HAMAP" id="MF_01877">
    <property type="entry name" value="16SrRNA_methyltr_I"/>
    <property type="match status" value="1"/>
</dbReference>
<evidence type="ECO:0000256" key="3">
    <source>
        <dbReference type="ARBA" id="ARBA00022603"/>
    </source>
</evidence>
<dbReference type="PANTHER" id="PTHR46111">
    <property type="entry name" value="RIBOSOMAL RNA SMALL SUBUNIT METHYLTRANSFERASE I"/>
    <property type="match status" value="1"/>
</dbReference>